<proteinExistence type="predicted"/>
<gene>
    <name evidence="1" type="ORF">GTZ93_26315</name>
</gene>
<dbReference type="Gene3D" id="2.40.320.10">
    <property type="entry name" value="Hypothetical Protein Pfu-838710-001"/>
    <property type="match status" value="1"/>
</dbReference>
<evidence type="ECO:0000313" key="2">
    <source>
        <dbReference type="Proteomes" id="UP000537825"/>
    </source>
</evidence>
<dbReference type="EMBL" id="JAAAPK010000007">
    <property type="protein sequence ID" value="NBC43323.1"/>
    <property type="molecule type" value="Genomic_DNA"/>
</dbReference>
<sequence>MHEVELKSVVDDLALRRRHVEGAGGRLRFAGTMMDRYYTLDTRPDSGAGRLRVRTYQAPAGGWTELTWKGSARLERGYKVREELNTRVEDETTLREILERTGFAMSEYITREIAWYMFGGASVPEWTDCSSEGGRWSSTSPGRTVHLWHANRCSGRVG</sequence>
<dbReference type="RefSeq" id="WP_139915280.1">
    <property type="nucleotide sequence ID" value="NZ_CBCSLE010000017.1"/>
</dbReference>
<evidence type="ECO:0008006" key="3">
    <source>
        <dbReference type="Google" id="ProtNLM"/>
    </source>
</evidence>
<reference evidence="1 2" key="1">
    <citation type="submission" date="2020-01" db="EMBL/GenBank/DDBJ databases">
        <title>The draft genome sequence of Corallococcus exiguus DSM 14696.</title>
        <authorList>
            <person name="Zhang X."/>
            <person name="Zhu H."/>
        </authorList>
    </citation>
    <scope>NUCLEOTIDE SEQUENCE [LARGE SCALE GENOMIC DNA]</scope>
    <source>
        <strain evidence="1 2">DSM 14696</strain>
    </source>
</reference>
<comment type="caution">
    <text evidence="1">The sequence shown here is derived from an EMBL/GenBank/DDBJ whole genome shotgun (WGS) entry which is preliminary data.</text>
</comment>
<dbReference type="SUPFAM" id="SSF55154">
    <property type="entry name" value="CYTH-like phosphatases"/>
    <property type="match status" value="1"/>
</dbReference>
<dbReference type="Proteomes" id="UP000537825">
    <property type="component" value="Unassembled WGS sequence"/>
</dbReference>
<protein>
    <recommendedName>
        <fullName evidence="3">CYTH domain-containing protein</fullName>
    </recommendedName>
</protein>
<keyword evidence="2" id="KW-1185">Reference proteome</keyword>
<organism evidence="1 2">
    <name type="scientific">Corallococcus exiguus</name>
    <dbReference type="NCBI Taxonomy" id="83462"/>
    <lineage>
        <taxon>Bacteria</taxon>
        <taxon>Pseudomonadati</taxon>
        <taxon>Myxococcota</taxon>
        <taxon>Myxococcia</taxon>
        <taxon>Myxococcales</taxon>
        <taxon>Cystobacterineae</taxon>
        <taxon>Myxococcaceae</taxon>
        <taxon>Corallococcus</taxon>
    </lineage>
</organism>
<name>A0A7X4YD96_9BACT</name>
<evidence type="ECO:0000313" key="1">
    <source>
        <dbReference type="EMBL" id="NBC43323.1"/>
    </source>
</evidence>
<dbReference type="InterPro" id="IPR033469">
    <property type="entry name" value="CYTH-like_dom_sf"/>
</dbReference>
<dbReference type="AlphaFoldDB" id="A0A7X4YD96"/>
<accession>A0A7X4YD96</accession>